<keyword evidence="2" id="KW-0378">Hydrolase</keyword>
<feature type="region of interest" description="Disordered" evidence="4">
    <location>
        <begin position="495"/>
        <end position="515"/>
    </location>
</feature>
<comment type="caution">
    <text evidence="6">The sequence shown here is derived from an EMBL/GenBank/DDBJ whole genome shotgun (WGS) entry which is preliminary data.</text>
</comment>
<feature type="compositionally biased region" description="Low complexity" evidence="4">
    <location>
        <begin position="496"/>
        <end position="515"/>
    </location>
</feature>
<keyword evidence="3" id="KW-0269">Exonuclease</keyword>
<organism evidence="6 7">
    <name type="scientific">Streptomyces thermolineatus</name>
    <dbReference type="NCBI Taxonomy" id="44033"/>
    <lineage>
        <taxon>Bacteria</taxon>
        <taxon>Bacillati</taxon>
        <taxon>Actinomycetota</taxon>
        <taxon>Actinomycetes</taxon>
        <taxon>Kitasatosporales</taxon>
        <taxon>Streptomycetaceae</taxon>
        <taxon>Streptomyces</taxon>
    </lineage>
</organism>
<dbReference type="SUPFAM" id="SSF53098">
    <property type="entry name" value="Ribonuclease H-like"/>
    <property type="match status" value="1"/>
</dbReference>
<evidence type="ECO:0000256" key="1">
    <source>
        <dbReference type="ARBA" id="ARBA00022722"/>
    </source>
</evidence>
<sequence length="693" mass="72041">MLEDRFSASAEPFPWPDSYPAGYAVVDVETTGLERDDRIVSAAVYRLDARGEVEDHWYTPVNPERDPGPVWIHGLTSEVLESAPLFADIAEELSARLDGRIFVAHNALFDWRMVSAEYARLGRRPPVEHRLCTIVLAKELRLPLPNHKLESLAAHYGVRQRRAHHALDDARVLAEAFRPSLHLAAASGLRLPLHACRPPAAPGGGASGYSASGSSASGSSAYGSSAYGGGSWRSWRPSRKRSPCPHPNPGRLHPNGPLVQGMRVAFSGDTETDRELLEDRASEAGLHVAGSVSRLTSLLVTNDPDSPTGKVVKAREHGTPVVDEAAFLQLLATIAPAGTPLDAPQAPPANAPGDTEIAEAADAAEAADGRAGEPPAADAAPCGAASGGAAPARPADRDGAPAAGRQVLVLSGPGERAEAERVRGLLAARGDRVRVNLTRSVDAVVVLPGGEDDPRAARAAAAGLPRIDPASLLPPAAAGTWRDPSAGAEESGVLFSTDASGSPAGAADPAPADRPGPLELVRGGVADLPDVSSGRRWTLSALWREDCDPAPELVALVLGPDGRVPDDSCFVTREHPAHPSGAVAIEGAARAAAALTLRLDALPAGAERMAVALALPRGAGTGFGAVGPVEVGIGPRGGEVFARTVLDAATEERVLVLAEVYRRGGGWRFRSWGQGYREELDEVARAHGVSSAG</sequence>
<dbReference type="SMART" id="SM00292">
    <property type="entry name" value="BRCT"/>
    <property type="match status" value="1"/>
</dbReference>
<dbReference type="NCBIfam" id="TIGR00573">
    <property type="entry name" value="dnaq"/>
    <property type="match status" value="1"/>
</dbReference>
<evidence type="ECO:0000313" key="6">
    <source>
        <dbReference type="EMBL" id="GAA2478411.1"/>
    </source>
</evidence>
<keyword evidence="7" id="KW-1185">Reference proteome</keyword>
<evidence type="ECO:0000256" key="4">
    <source>
        <dbReference type="SAM" id="MobiDB-lite"/>
    </source>
</evidence>
<dbReference type="CDD" id="cd17748">
    <property type="entry name" value="BRCT_DNA_ligase_like"/>
    <property type="match status" value="1"/>
</dbReference>
<dbReference type="Pfam" id="PF00533">
    <property type="entry name" value="BRCT"/>
    <property type="match status" value="1"/>
</dbReference>
<dbReference type="PANTHER" id="PTHR30231">
    <property type="entry name" value="DNA POLYMERASE III SUBUNIT EPSILON"/>
    <property type="match status" value="1"/>
</dbReference>
<dbReference type="Gene3D" id="3.40.50.10190">
    <property type="entry name" value="BRCT domain"/>
    <property type="match status" value="1"/>
</dbReference>
<dbReference type="Gene3D" id="3.30.420.10">
    <property type="entry name" value="Ribonuclease H-like superfamily/Ribonuclease H"/>
    <property type="match status" value="1"/>
</dbReference>
<dbReference type="Proteomes" id="UP001501358">
    <property type="component" value="Unassembled WGS sequence"/>
</dbReference>
<keyword evidence="1" id="KW-0540">Nuclease</keyword>
<evidence type="ECO:0000256" key="2">
    <source>
        <dbReference type="ARBA" id="ARBA00022801"/>
    </source>
</evidence>
<dbReference type="InterPro" id="IPR012337">
    <property type="entry name" value="RNaseH-like_sf"/>
</dbReference>
<evidence type="ECO:0000256" key="3">
    <source>
        <dbReference type="ARBA" id="ARBA00022839"/>
    </source>
</evidence>
<dbReference type="Pfam" id="PF00929">
    <property type="entry name" value="RNase_T"/>
    <property type="match status" value="1"/>
</dbReference>
<evidence type="ECO:0000313" key="7">
    <source>
        <dbReference type="Proteomes" id="UP001501358"/>
    </source>
</evidence>
<name>A0ABN3L8U5_9ACTN</name>
<gene>
    <name evidence="6" type="ORF">GCM10010406_13200</name>
</gene>
<dbReference type="Pfam" id="PF02342">
    <property type="entry name" value="TerD"/>
    <property type="match status" value="1"/>
</dbReference>
<evidence type="ECO:0000259" key="5">
    <source>
        <dbReference type="PROSITE" id="PS50172"/>
    </source>
</evidence>
<dbReference type="SUPFAM" id="SSF52113">
    <property type="entry name" value="BRCT domain"/>
    <property type="match status" value="1"/>
</dbReference>
<dbReference type="InterPro" id="IPR036397">
    <property type="entry name" value="RNaseH_sf"/>
</dbReference>
<dbReference type="CDD" id="cd06127">
    <property type="entry name" value="DEDDh"/>
    <property type="match status" value="1"/>
</dbReference>
<dbReference type="PROSITE" id="PS50172">
    <property type="entry name" value="BRCT"/>
    <property type="match status" value="1"/>
</dbReference>
<dbReference type="InterPro" id="IPR001357">
    <property type="entry name" value="BRCT_dom"/>
</dbReference>
<dbReference type="InterPro" id="IPR006054">
    <property type="entry name" value="DnaQ"/>
</dbReference>
<dbReference type="NCBIfam" id="NF004719">
    <property type="entry name" value="PRK06063.1"/>
    <property type="match status" value="1"/>
</dbReference>
<dbReference type="InterPro" id="IPR036420">
    <property type="entry name" value="BRCT_dom_sf"/>
</dbReference>
<dbReference type="EMBL" id="BAAATA010000005">
    <property type="protein sequence ID" value="GAA2478411.1"/>
    <property type="molecule type" value="Genomic_DNA"/>
</dbReference>
<feature type="region of interest" description="Disordered" evidence="4">
    <location>
        <begin position="232"/>
        <end position="259"/>
    </location>
</feature>
<reference evidence="6 7" key="1">
    <citation type="journal article" date="2019" name="Int. J. Syst. Evol. Microbiol.">
        <title>The Global Catalogue of Microorganisms (GCM) 10K type strain sequencing project: providing services to taxonomists for standard genome sequencing and annotation.</title>
        <authorList>
            <consortium name="The Broad Institute Genomics Platform"/>
            <consortium name="The Broad Institute Genome Sequencing Center for Infectious Disease"/>
            <person name="Wu L."/>
            <person name="Ma J."/>
        </authorList>
    </citation>
    <scope>NUCLEOTIDE SEQUENCE [LARGE SCALE GENOMIC DNA]</scope>
    <source>
        <strain evidence="6 7">JCM 6307</strain>
    </source>
</reference>
<dbReference type="PANTHER" id="PTHR30231:SF4">
    <property type="entry name" value="PROTEIN NEN2"/>
    <property type="match status" value="1"/>
</dbReference>
<dbReference type="CDD" id="cd06974">
    <property type="entry name" value="TerD_like"/>
    <property type="match status" value="1"/>
</dbReference>
<feature type="domain" description="BRCT" evidence="5">
    <location>
        <begin position="254"/>
        <end position="331"/>
    </location>
</feature>
<feature type="compositionally biased region" description="Low complexity" evidence="4">
    <location>
        <begin position="372"/>
        <end position="393"/>
    </location>
</feature>
<accession>A0ABN3L8U5</accession>
<dbReference type="InterPro" id="IPR003325">
    <property type="entry name" value="TerD"/>
</dbReference>
<dbReference type="Gene3D" id="2.60.60.30">
    <property type="entry name" value="sav2460 like domains"/>
    <property type="match status" value="1"/>
</dbReference>
<dbReference type="InterPro" id="IPR013520">
    <property type="entry name" value="Ribonucl_H"/>
</dbReference>
<dbReference type="SMART" id="SM00479">
    <property type="entry name" value="EXOIII"/>
    <property type="match status" value="1"/>
</dbReference>
<protein>
    <recommendedName>
        <fullName evidence="5">BRCT domain-containing protein</fullName>
    </recommendedName>
</protein>
<proteinExistence type="predicted"/>
<feature type="region of interest" description="Disordered" evidence="4">
    <location>
        <begin position="361"/>
        <end position="400"/>
    </location>
</feature>